<dbReference type="RefSeq" id="WP_012168074.1">
    <property type="nucleotide sequence ID" value="NC_009930.1"/>
</dbReference>
<keyword evidence="1" id="KW-0472">Membrane</keyword>
<feature type="transmembrane region" description="Helical" evidence="1">
    <location>
        <begin position="662"/>
        <end position="681"/>
    </location>
</feature>
<feature type="transmembrane region" description="Helical" evidence="1">
    <location>
        <begin position="81"/>
        <end position="101"/>
    </location>
</feature>
<evidence type="ECO:0000313" key="3">
    <source>
        <dbReference type="EMBL" id="ABW32775.1"/>
    </source>
</evidence>
<dbReference type="InterPro" id="IPR027417">
    <property type="entry name" value="P-loop_NTPase"/>
</dbReference>
<evidence type="ECO:0000256" key="1">
    <source>
        <dbReference type="SAM" id="Phobius"/>
    </source>
</evidence>
<dbReference type="HOGENOM" id="CLU_015799_0_0_3"/>
<name>A8ZP39_ACAM1</name>
<dbReference type="Proteomes" id="UP000000268">
    <property type="component" value="Plasmid pREB5"/>
</dbReference>
<dbReference type="SUPFAM" id="SSF52540">
    <property type="entry name" value="P-loop containing nucleoside triphosphate hydrolases"/>
    <property type="match status" value="1"/>
</dbReference>
<evidence type="ECO:0000313" key="4">
    <source>
        <dbReference type="Proteomes" id="UP000000268"/>
    </source>
</evidence>
<feature type="domain" description="NACHT" evidence="2">
    <location>
        <begin position="196"/>
        <end position="317"/>
    </location>
</feature>
<keyword evidence="4" id="KW-1185">Reference proteome</keyword>
<feature type="transmembrane region" description="Helical" evidence="1">
    <location>
        <begin position="599"/>
        <end position="617"/>
    </location>
</feature>
<feature type="transmembrane region" description="Helical" evidence="1">
    <location>
        <begin position="39"/>
        <end position="61"/>
    </location>
</feature>
<reference evidence="3 4" key="1">
    <citation type="journal article" date="2008" name="Proc. Natl. Acad. Sci. U.S.A.">
        <title>Niche adaptation and genome expansion in the chlorophyll d-producing cyanobacterium Acaryochloris marina.</title>
        <authorList>
            <person name="Swingley W.D."/>
            <person name="Chen M."/>
            <person name="Cheung P.C."/>
            <person name="Conrad A.L."/>
            <person name="Dejesa L.C."/>
            <person name="Hao J."/>
            <person name="Honchak B.M."/>
            <person name="Karbach L.E."/>
            <person name="Kurdoglu A."/>
            <person name="Lahiri S."/>
            <person name="Mastrian S.D."/>
            <person name="Miyashita H."/>
            <person name="Page L."/>
            <person name="Ramakrishna P."/>
            <person name="Satoh S."/>
            <person name="Sattley W.M."/>
            <person name="Shimada Y."/>
            <person name="Taylor H.L."/>
            <person name="Tomo T."/>
            <person name="Tsuchiya T."/>
            <person name="Wang Z.T."/>
            <person name="Raymond J."/>
            <person name="Mimuro M."/>
            <person name="Blankenship R.E."/>
            <person name="Touchman J.W."/>
        </authorList>
    </citation>
    <scope>NUCLEOTIDE SEQUENCE [LARGE SCALE GENOMIC DNA]</scope>
    <source>
        <strain evidence="4">MBIC 11017</strain>
        <plasmid evidence="4">Plasmid pREB5</plasmid>
    </source>
</reference>
<dbReference type="AlphaFoldDB" id="A8ZP39"/>
<dbReference type="InterPro" id="IPR007111">
    <property type="entry name" value="NACHT_NTPase"/>
</dbReference>
<feature type="transmembrane region" description="Helical" evidence="1">
    <location>
        <begin position="720"/>
        <end position="740"/>
    </location>
</feature>
<accession>A8ZP39</accession>
<feature type="transmembrane region" description="Helical" evidence="1">
    <location>
        <begin position="465"/>
        <end position="488"/>
    </location>
</feature>
<gene>
    <name evidence="3" type="ordered locus">AM1_E0005</name>
</gene>
<dbReference type="Pfam" id="PF05729">
    <property type="entry name" value="NACHT"/>
    <property type="match status" value="1"/>
</dbReference>
<protein>
    <recommendedName>
        <fullName evidence="2">NACHT domain-containing protein</fullName>
    </recommendedName>
</protein>
<organism evidence="3 4">
    <name type="scientific">Acaryochloris marina (strain MBIC 11017)</name>
    <dbReference type="NCBI Taxonomy" id="329726"/>
    <lineage>
        <taxon>Bacteria</taxon>
        <taxon>Bacillati</taxon>
        <taxon>Cyanobacteriota</taxon>
        <taxon>Cyanophyceae</taxon>
        <taxon>Acaryochloridales</taxon>
        <taxon>Acaryochloridaceae</taxon>
        <taxon>Acaryochloris</taxon>
    </lineage>
</organism>
<dbReference type="Gene3D" id="3.40.50.300">
    <property type="entry name" value="P-loop containing nucleotide triphosphate hydrolases"/>
    <property type="match status" value="1"/>
</dbReference>
<dbReference type="EMBL" id="CP000842">
    <property type="protein sequence ID" value="ABW32775.1"/>
    <property type="molecule type" value="Genomic_DNA"/>
</dbReference>
<keyword evidence="1" id="KW-0812">Transmembrane</keyword>
<dbReference type="PROSITE" id="PS50837">
    <property type="entry name" value="NACHT"/>
    <property type="match status" value="1"/>
</dbReference>
<feature type="transmembrane region" description="Helical" evidence="1">
    <location>
        <begin position="494"/>
        <end position="513"/>
    </location>
</feature>
<dbReference type="KEGG" id="amr:AM1_E0005"/>
<keyword evidence="3" id="KW-0614">Plasmid</keyword>
<keyword evidence="1" id="KW-1133">Transmembrane helix</keyword>
<evidence type="ECO:0000259" key="2">
    <source>
        <dbReference type="PROSITE" id="PS50837"/>
    </source>
</evidence>
<proteinExistence type="predicted"/>
<dbReference type="OrthoDB" id="419058at2"/>
<sequence>MTRKPNSSDDRPSNNSIREILAFLLDALRILRGNLTAKVIFLLISSGVALLTTQWWVPFIQTLICDVWEQDCNRIDASDRLVFWSGCVLTTIGILLLLYYYPRQSYKLREDHIRLYETTERTKSEKILINAVEAEVTSRLNQSLHNQVLINLGKTEKFTQVKRPWDYLIKVRTRVEEILPSDVTIQQVFDRSDIQGRLLVLGQPGSGKTTVMLDLAKDLLERVKDPKECIPVLLNLSSWASKRQSIPEWIVEELKSKYGVPASIGKKWLAEQKLLVLFDGLDEVRSDRQHACVEALNQWISGDDSNRIPKQFVVCSRIEEYEQLEAKLQMNGAICLSELSNQQIEDYLVSIKQQHLYSFFSQNPAILNLVHTPLFLSMIISAEQSAPGELQALTGKDKIQTRVLDIYVSQMLGRAKNYTRKQMRTWLVQIASQLERDQQTEFLVERIQPRWLQNEKLKSSYQLRVSLLFGIFYSLFSGVFRSLIRAAIKSSSSLPTLFIDVLLEGLIIGLIYRRIKGPKSGLIEGMITGLIVQLTIKSTGIFILTGSLPEALFFGLRDGLFDGLVIGVMLGLGKDLINGSNLITPVEGISWSWEKVRRGLFYGSIVGLIFGVISGLVDAIVVGLSVGISSGLISGLSAYEVEQKVSINQGIWKSLHSGLMQFMIIGLGGALMVVLLGIFNLEQQPITFLSDWVNWLWWGLDYVLLRNIEVRRGTGLIGGLYTWIRLGLLGGLAGGLGVCLKHLSLRQILFTNGLAPWNYARFLNECSDCLLLQRIGGRFLFIHKSVQEHFSAMSFENSQT</sequence>
<geneLocation type="plasmid" evidence="3 4">
    <name>pREB5</name>
</geneLocation>